<dbReference type="Pfam" id="PF03795">
    <property type="entry name" value="YCII"/>
    <property type="match status" value="1"/>
</dbReference>
<dbReference type="InterPro" id="IPR011008">
    <property type="entry name" value="Dimeric_a/b-barrel"/>
</dbReference>
<gene>
    <name evidence="3" type="ORF">L0M17_08925</name>
</gene>
<dbReference type="EMBL" id="JAKZBV010000001">
    <property type="protein sequence ID" value="MCH6470097.1"/>
    <property type="molecule type" value="Genomic_DNA"/>
</dbReference>
<dbReference type="InterPro" id="IPR005545">
    <property type="entry name" value="YCII"/>
</dbReference>
<dbReference type="RefSeq" id="WP_241053608.1">
    <property type="nucleotide sequence ID" value="NZ_JAKZBV010000001.1"/>
</dbReference>
<keyword evidence="4" id="KW-1185">Reference proteome</keyword>
<dbReference type="Proteomes" id="UP001202922">
    <property type="component" value="Unassembled WGS sequence"/>
</dbReference>
<name>A0ABS9U109_9MICC</name>
<comment type="similarity">
    <text evidence="1">Belongs to the YciI family.</text>
</comment>
<evidence type="ECO:0000256" key="1">
    <source>
        <dbReference type="ARBA" id="ARBA00007689"/>
    </source>
</evidence>
<evidence type="ECO:0000313" key="3">
    <source>
        <dbReference type="EMBL" id="MCH6470097.1"/>
    </source>
</evidence>
<organism evidence="3 4">
    <name type="scientific">Sinomonas terrae</name>
    <dbReference type="NCBI Taxonomy" id="2908838"/>
    <lineage>
        <taxon>Bacteria</taxon>
        <taxon>Bacillati</taxon>
        <taxon>Actinomycetota</taxon>
        <taxon>Actinomycetes</taxon>
        <taxon>Micrococcales</taxon>
        <taxon>Micrococcaceae</taxon>
        <taxon>Sinomonas</taxon>
    </lineage>
</organism>
<comment type="caution">
    <text evidence="3">The sequence shown here is derived from an EMBL/GenBank/DDBJ whole genome shotgun (WGS) entry which is preliminary data.</text>
</comment>
<evidence type="ECO:0000313" key="4">
    <source>
        <dbReference type="Proteomes" id="UP001202922"/>
    </source>
</evidence>
<sequence>MAYFAVTYEYTDSSERRDQHRPEHVRFLAGLHEERRLLVSGPVDGGARALLVLAGESAEQVAGVLDGDPFHREGLIARRDITAWNVFFGADRLAAVTA</sequence>
<proteinExistence type="inferred from homology"/>
<accession>A0ABS9U109</accession>
<dbReference type="SUPFAM" id="SSF54909">
    <property type="entry name" value="Dimeric alpha+beta barrel"/>
    <property type="match status" value="1"/>
</dbReference>
<feature type="domain" description="YCII-related" evidence="2">
    <location>
        <begin position="1"/>
        <end position="85"/>
    </location>
</feature>
<dbReference type="Gene3D" id="3.30.70.1060">
    <property type="entry name" value="Dimeric alpha+beta barrel"/>
    <property type="match status" value="1"/>
</dbReference>
<evidence type="ECO:0000259" key="2">
    <source>
        <dbReference type="Pfam" id="PF03795"/>
    </source>
</evidence>
<reference evidence="3 4" key="1">
    <citation type="submission" date="2022-03" db="EMBL/GenBank/DDBJ databases">
        <title>Sinomonas sp. isolated from a soil.</title>
        <authorList>
            <person name="Han J."/>
            <person name="Kim D.-U."/>
        </authorList>
    </citation>
    <scope>NUCLEOTIDE SEQUENCE [LARGE SCALE GENOMIC DNA]</scope>
    <source>
        <strain evidence="3 4">5-5</strain>
    </source>
</reference>
<protein>
    <submittedName>
        <fullName evidence="3">YciI family protein</fullName>
    </submittedName>
</protein>